<evidence type="ECO:0000313" key="8">
    <source>
        <dbReference type="EMBL" id="MBB5209288.1"/>
    </source>
</evidence>
<dbReference type="GO" id="GO:0046872">
    <property type="term" value="F:metal ion binding"/>
    <property type="evidence" value="ECO:0007669"/>
    <property type="project" value="UniProtKB-KW"/>
</dbReference>
<evidence type="ECO:0000256" key="3">
    <source>
        <dbReference type="ARBA" id="ARBA00022723"/>
    </source>
</evidence>
<comment type="caution">
    <text evidence="8">The sequence shown here is derived from an EMBL/GenBank/DDBJ whole genome shotgun (WGS) entry which is preliminary data.</text>
</comment>
<feature type="binding site" evidence="6">
    <location>
        <position position="181"/>
    </location>
    <ligand>
        <name>molybdate</name>
        <dbReference type="ChEBI" id="CHEBI:36264"/>
    </ligand>
</feature>
<dbReference type="Proteomes" id="UP000521199">
    <property type="component" value="Unassembled WGS sequence"/>
</dbReference>
<dbReference type="FunFam" id="3.40.190.10:FF:000035">
    <property type="entry name" value="Molybdate ABC transporter substrate-binding protein"/>
    <property type="match status" value="1"/>
</dbReference>
<dbReference type="RefSeq" id="WP_183961821.1">
    <property type="nucleotide sequence ID" value="NZ_JACHHP010000005.1"/>
</dbReference>
<comment type="subunit">
    <text evidence="5">The complex is composed of two ATP-binding proteins (ModC), two transmembrane proteins (ModB) and a solute-binding protein (ModA).</text>
</comment>
<keyword evidence="4 7" id="KW-0732">Signal</keyword>
<dbReference type="InterPro" id="IPR005950">
    <property type="entry name" value="ModA"/>
</dbReference>
<dbReference type="GO" id="GO:0015689">
    <property type="term" value="P:molybdate ion transport"/>
    <property type="evidence" value="ECO:0007669"/>
    <property type="project" value="InterPro"/>
</dbReference>
<evidence type="ECO:0000256" key="2">
    <source>
        <dbReference type="ARBA" id="ARBA00022505"/>
    </source>
</evidence>
<keyword evidence="2 6" id="KW-0500">Molybdenum</keyword>
<dbReference type="Gene3D" id="3.40.190.10">
    <property type="entry name" value="Periplasmic binding protein-like II"/>
    <property type="match status" value="2"/>
</dbReference>
<comment type="similarity">
    <text evidence="1">Belongs to the bacterial solute-binding protein ModA family.</text>
</comment>
<evidence type="ECO:0000313" key="9">
    <source>
        <dbReference type="Proteomes" id="UP000521199"/>
    </source>
</evidence>
<accession>A0A7W8G1V6</accession>
<dbReference type="AlphaFoldDB" id="A0A7W8G1V6"/>
<feature type="chain" id="PRO_5031195940" evidence="7">
    <location>
        <begin position="29"/>
        <end position="264"/>
    </location>
</feature>
<protein>
    <submittedName>
        <fullName evidence="8">Molybdate transport system substrate-binding protein</fullName>
    </submittedName>
</protein>
<organism evidence="8 9">
    <name type="scientific">Chiayiivirga flava</name>
    <dbReference type="NCBI Taxonomy" id="659595"/>
    <lineage>
        <taxon>Bacteria</taxon>
        <taxon>Pseudomonadati</taxon>
        <taxon>Pseudomonadota</taxon>
        <taxon>Gammaproteobacteria</taxon>
        <taxon>Lysobacterales</taxon>
        <taxon>Lysobacteraceae</taxon>
        <taxon>Chiayiivirga</taxon>
    </lineage>
</organism>
<gene>
    <name evidence="8" type="ORF">HNQ52_002851</name>
</gene>
<feature type="binding site" evidence="6">
    <location>
        <position position="199"/>
    </location>
    <ligand>
        <name>molybdate</name>
        <dbReference type="ChEBI" id="CHEBI:36264"/>
    </ligand>
</feature>
<name>A0A7W8G1V6_9GAMM</name>
<evidence type="ECO:0000256" key="5">
    <source>
        <dbReference type="ARBA" id="ARBA00062515"/>
    </source>
</evidence>
<dbReference type="PANTHER" id="PTHR30632">
    <property type="entry name" value="MOLYBDATE-BINDING PERIPLASMIC PROTEIN"/>
    <property type="match status" value="1"/>
</dbReference>
<evidence type="ECO:0000256" key="1">
    <source>
        <dbReference type="ARBA" id="ARBA00009175"/>
    </source>
</evidence>
<feature type="binding site" evidence="6">
    <location>
        <position position="154"/>
    </location>
    <ligand>
        <name>molybdate</name>
        <dbReference type="ChEBI" id="CHEBI:36264"/>
    </ligand>
</feature>
<dbReference type="GO" id="GO:0030973">
    <property type="term" value="F:molybdate ion binding"/>
    <property type="evidence" value="ECO:0007669"/>
    <property type="project" value="TreeGrafter"/>
</dbReference>
<reference evidence="8 9" key="1">
    <citation type="submission" date="2020-08" db="EMBL/GenBank/DDBJ databases">
        <title>Genomic Encyclopedia of Type Strains, Phase IV (KMG-IV): sequencing the most valuable type-strain genomes for metagenomic binning, comparative biology and taxonomic classification.</title>
        <authorList>
            <person name="Goeker M."/>
        </authorList>
    </citation>
    <scope>NUCLEOTIDE SEQUENCE [LARGE SCALE GENOMIC DNA]</scope>
    <source>
        <strain evidence="8 9">DSM 24163</strain>
    </source>
</reference>
<feature type="binding site" evidence="6">
    <location>
        <position position="68"/>
    </location>
    <ligand>
        <name>molybdate</name>
        <dbReference type="ChEBI" id="CHEBI:36264"/>
    </ligand>
</feature>
<evidence type="ECO:0000256" key="7">
    <source>
        <dbReference type="SAM" id="SignalP"/>
    </source>
</evidence>
<feature type="signal peptide" evidence="7">
    <location>
        <begin position="1"/>
        <end position="28"/>
    </location>
</feature>
<keyword evidence="9" id="KW-1185">Reference proteome</keyword>
<dbReference type="SUPFAM" id="SSF53850">
    <property type="entry name" value="Periplasmic binding protein-like II"/>
    <property type="match status" value="1"/>
</dbReference>
<dbReference type="Pfam" id="PF13531">
    <property type="entry name" value="SBP_bac_11"/>
    <property type="match status" value="1"/>
</dbReference>
<feature type="binding site" evidence="6">
    <location>
        <position position="41"/>
    </location>
    <ligand>
        <name>molybdate</name>
        <dbReference type="ChEBI" id="CHEBI:36264"/>
    </ligand>
</feature>
<dbReference type="EMBL" id="JACHHP010000005">
    <property type="protein sequence ID" value="MBB5209288.1"/>
    <property type="molecule type" value="Genomic_DNA"/>
</dbReference>
<dbReference type="GO" id="GO:0030288">
    <property type="term" value="C:outer membrane-bounded periplasmic space"/>
    <property type="evidence" value="ECO:0007669"/>
    <property type="project" value="TreeGrafter"/>
</dbReference>
<dbReference type="PIRSF" id="PIRSF004846">
    <property type="entry name" value="ModA"/>
    <property type="match status" value="1"/>
</dbReference>
<proteinExistence type="inferred from homology"/>
<dbReference type="GO" id="GO:1901359">
    <property type="term" value="F:tungstate binding"/>
    <property type="evidence" value="ECO:0007669"/>
    <property type="project" value="UniProtKB-ARBA"/>
</dbReference>
<evidence type="ECO:0000256" key="4">
    <source>
        <dbReference type="ARBA" id="ARBA00022729"/>
    </source>
</evidence>
<dbReference type="NCBIfam" id="TIGR01256">
    <property type="entry name" value="modA"/>
    <property type="match status" value="1"/>
</dbReference>
<dbReference type="InterPro" id="IPR050682">
    <property type="entry name" value="ModA/WtpA"/>
</dbReference>
<keyword evidence="3 6" id="KW-0479">Metal-binding</keyword>
<evidence type="ECO:0000256" key="6">
    <source>
        <dbReference type="PIRSR" id="PIRSR004846-1"/>
    </source>
</evidence>
<sequence>MRASTGFRRALLRAAVIVLALLPLAAPAADEAPLTVFAAASLKGALDTVASDYAATGRAAPRVAYAATSALARQIEQGAPADVFLSADSAWMDTLQNANLVEPATRHDLLRNTLVLVAPADAGTPAFALGDAGAWTGALAGGRLAVARVDGVPAGRYARAALLHLGVWSTLEESLAQTDDVRQALMFVARGEAPLGIVYRTDALAEPKVRELAAFPAASHAAIVYPVAAVKRSDAHRDTAAFLAYLQGDAAAAVFREAGFDLAR</sequence>
<dbReference type="PANTHER" id="PTHR30632:SF17">
    <property type="entry name" value="MOLYBDATE-BINDING PROTEIN MODA"/>
    <property type="match status" value="1"/>
</dbReference>